<dbReference type="Proteomes" id="UP001589828">
    <property type="component" value="Unassembled WGS sequence"/>
</dbReference>
<dbReference type="InterPro" id="IPR032774">
    <property type="entry name" value="WG_beta_rep"/>
</dbReference>
<sequence length="631" mass="71031">MKTKPLLITLTVFLITLGGIFFAGCKHQASGDKENVIRFLNDFNRHAKAGDIDSLQQFFETDKNSKAITLLIKVLSGKTNLGGKAMPLFRTELNFTDNDITFTGNDLAKAFVKVNFSGDNVPVKLSAITFTIHKLSDGQFKIISVSADRFRRDYLAYQKKIAGKSLADKDVYEPITLAAFKTADQLKTRYDSVLWFEHVNKQTYFYVIKGVLNRNFYYPDSIPGKPTYKMGLISPSLKEIIPPAYDLIHNIGGTLNGFVEVELGKNRGLYDLNGKAVVPVIYDQIYPLNNDGDNLALLKKDADYFYLKKDLSITDKLTDFKIADELSKIKTFGSSFDLSDKSSKNIMEYNDRESTNCIVIPPSYLADWKIVPAYIDFQNPLRKRVQSMNEDGEGDVDMSISFTGTQKQDSSWFKSAFYSLVGNYLGARGGLYTEKKLVVVDKRTNRVMGFSAQTYYGRAEGGGYLSGACNENSLKAISDSLIEFKTTANIERAGIIEGPYYHYLQIKNGKLVPLPGKRIFGFTQYVKMNDSYLQGCYLLGAPNDRDSKGVRADNLPTSVLQYMKNEIYASYQYKFKSEQWNDAFNDQFERYNGGNLSNVDDSLTAIDKFNINFLVKKLSSTKIKTNTLAAK</sequence>
<evidence type="ECO:0000313" key="2">
    <source>
        <dbReference type="Proteomes" id="UP001589828"/>
    </source>
</evidence>
<keyword evidence="2" id="KW-1185">Reference proteome</keyword>
<comment type="caution">
    <text evidence="1">The sequence shown here is derived from an EMBL/GenBank/DDBJ whole genome shotgun (WGS) entry which is preliminary data.</text>
</comment>
<dbReference type="PROSITE" id="PS51257">
    <property type="entry name" value="PROKAR_LIPOPROTEIN"/>
    <property type="match status" value="1"/>
</dbReference>
<proteinExistence type="predicted"/>
<dbReference type="Gene3D" id="1.20.58.1690">
    <property type="match status" value="1"/>
</dbReference>
<dbReference type="RefSeq" id="WP_377024479.1">
    <property type="nucleotide sequence ID" value="NZ_JBHLTS010000066.1"/>
</dbReference>
<evidence type="ECO:0000313" key="1">
    <source>
        <dbReference type="EMBL" id="MFC0516706.1"/>
    </source>
</evidence>
<organism evidence="1 2">
    <name type="scientific">Mucilaginibacter angelicae</name>
    <dbReference type="NCBI Taxonomy" id="869718"/>
    <lineage>
        <taxon>Bacteria</taxon>
        <taxon>Pseudomonadati</taxon>
        <taxon>Bacteroidota</taxon>
        <taxon>Sphingobacteriia</taxon>
        <taxon>Sphingobacteriales</taxon>
        <taxon>Sphingobacteriaceae</taxon>
        <taxon>Mucilaginibacter</taxon>
    </lineage>
</organism>
<dbReference type="EMBL" id="JBHLTS010000066">
    <property type="protein sequence ID" value="MFC0516706.1"/>
    <property type="molecule type" value="Genomic_DNA"/>
</dbReference>
<dbReference type="Pfam" id="PF14903">
    <property type="entry name" value="WG_beta_rep"/>
    <property type="match status" value="1"/>
</dbReference>
<protein>
    <submittedName>
        <fullName evidence="1">WG repeat-containing protein</fullName>
    </submittedName>
</protein>
<accession>A0ABV6LBA2</accession>
<dbReference type="InterPro" id="IPR038434">
    <property type="entry name" value="YARHG_sf"/>
</dbReference>
<gene>
    <name evidence="1" type="ORF">ACFFGT_21035</name>
</gene>
<reference evidence="1 2" key="1">
    <citation type="submission" date="2024-09" db="EMBL/GenBank/DDBJ databases">
        <authorList>
            <person name="Sun Q."/>
            <person name="Mori K."/>
        </authorList>
    </citation>
    <scope>NUCLEOTIDE SEQUENCE [LARGE SCALE GENOMIC DNA]</scope>
    <source>
        <strain evidence="1 2">NCAIM B.02415</strain>
    </source>
</reference>
<name>A0ABV6LBA2_9SPHI</name>